<feature type="region of interest" description="Disordered" evidence="1">
    <location>
        <begin position="1"/>
        <end position="21"/>
    </location>
</feature>
<gene>
    <name evidence="2" type="ORF">GDO81_022632</name>
</gene>
<evidence type="ECO:0000256" key="1">
    <source>
        <dbReference type="SAM" id="MobiDB-lite"/>
    </source>
</evidence>
<evidence type="ECO:0000313" key="3">
    <source>
        <dbReference type="Proteomes" id="UP000824782"/>
    </source>
</evidence>
<protein>
    <submittedName>
        <fullName evidence="2">Uncharacterized protein</fullName>
    </submittedName>
</protein>
<reference evidence="2" key="1">
    <citation type="thesis" date="2020" institute="ProQuest LLC" country="789 East Eisenhower Parkway, Ann Arbor, MI, USA">
        <title>Comparative Genomics and Chromosome Evolution.</title>
        <authorList>
            <person name="Mudd A.B."/>
        </authorList>
    </citation>
    <scope>NUCLEOTIDE SEQUENCE</scope>
    <source>
        <strain evidence="2">237g6f4</strain>
        <tissue evidence="2">Blood</tissue>
    </source>
</reference>
<feature type="compositionally biased region" description="Basic and acidic residues" evidence="1">
    <location>
        <begin position="12"/>
        <end position="21"/>
    </location>
</feature>
<dbReference type="AlphaFoldDB" id="A0AAV6YLY2"/>
<accession>A0AAV6YLY2</accession>
<name>A0AAV6YLY2_ENGPU</name>
<keyword evidence="3" id="KW-1185">Reference proteome</keyword>
<comment type="caution">
    <text evidence="2">The sequence shown here is derived from an EMBL/GenBank/DDBJ whole genome shotgun (WGS) entry which is preliminary data.</text>
</comment>
<evidence type="ECO:0000313" key="2">
    <source>
        <dbReference type="EMBL" id="KAG8538449.1"/>
    </source>
</evidence>
<organism evidence="2 3">
    <name type="scientific">Engystomops pustulosus</name>
    <name type="common">Tungara frog</name>
    <name type="synonym">Physalaemus pustulosus</name>
    <dbReference type="NCBI Taxonomy" id="76066"/>
    <lineage>
        <taxon>Eukaryota</taxon>
        <taxon>Metazoa</taxon>
        <taxon>Chordata</taxon>
        <taxon>Craniata</taxon>
        <taxon>Vertebrata</taxon>
        <taxon>Euteleostomi</taxon>
        <taxon>Amphibia</taxon>
        <taxon>Batrachia</taxon>
        <taxon>Anura</taxon>
        <taxon>Neobatrachia</taxon>
        <taxon>Hyloidea</taxon>
        <taxon>Leptodactylidae</taxon>
        <taxon>Leiuperinae</taxon>
        <taxon>Engystomops</taxon>
    </lineage>
</organism>
<dbReference type="Proteomes" id="UP000824782">
    <property type="component" value="Unassembled WGS sequence"/>
</dbReference>
<proteinExistence type="predicted"/>
<sequence>MMRPATPCDTPGESHAHPERDPQAYDCWGPHRSSYLPSCVHCGGHVRLVRWIHTISRKNNSRIVMKVMSGASGVDITQTGCSATRCGFHASFHYTS</sequence>
<dbReference type="EMBL" id="WNYA01021122">
    <property type="protein sequence ID" value="KAG8538449.1"/>
    <property type="molecule type" value="Genomic_DNA"/>
</dbReference>